<evidence type="ECO:0000256" key="5">
    <source>
        <dbReference type="ARBA" id="ARBA00023015"/>
    </source>
</evidence>
<dbReference type="EMBL" id="CP017448">
    <property type="protein sequence ID" value="AOV16656.1"/>
    <property type="molecule type" value="Genomic_DNA"/>
</dbReference>
<dbReference type="InterPro" id="IPR035890">
    <property type="entry name" value="Anti-sigma-28_factor_FlgM_sf"/>
</dbReference>
<keyword evidence="5" id="KW-0805">Transcription regulation</keyword>
<dbReference type="KEGG" id="aaeo:BJI67_05895"/>
<proteinExistence type="inferred from homology"/>
<comment type="similarity">
    <text evidence="1">Belongs to the FlgM family.</text>
</comment>
<evidence type="ECO:0000256" key="1">
    <source>
        <dbReference type="ARBA" id="ARBA00005322"/>
    </source>
</evidence>
<evidence type="ECO:0000256" key="3">
    <source>
        <dbReference type="ARBA" id="ARBA00022491"/>
    </source>
</evidence>
<dbReference type="InterPro" id="IPR007412">
    <property type="entry name" value="FlgM"/>
</dbReference>
<dbReference type="GO" id="GO:0045892">
    <property type="term" value="P:negative regulation of DNA-templated transcription"/>
    <property type="evidence" value="ECO:0007669"/>
    <property type="project" value="InterPro"/>
</dbReference>
<feature type="compositionally biased region" description="Polar residues" evidence="9">
    <location>
        <begin position="7"/>
        <end position="26"/>
    </location>
</feature>
<keyword evidence="11" id="KW-0969">Cilium</keyword>
<dbReference type="Proteomes" id="UP000095342">
    <property type="component" value="Chromosome"/>
</dbReference>
<keyword evidence="11" id="KW-0966">Cell projection</keyword>
<evidence type="ECO:0000313" key="11">
    <source>
        <dbReference type="EMBL" id="AOV16656.1"/>
    </source>
</evidence>
<keyword evidence="3" id="KW-0678">Repressor</keyword>
<name>A0A1D8K6U4_9GAMM</name>
<dbReference type="GO" id="GO:0044781">
    <property type="term" value="P:bacterial-type flagellum organization"/>
    <property type="evidence" value="ECO:0007669"/>
    <property type="project" value="UniProtKB-KW"/>
</dbReference>
<evidence type="ECO:0000256" key="9">
    <source>
        <dbReference type="SAM" id="MobiDB-lite"/>
    </source>
</evidence>
<dbReference type="Pfam" id="PF04316">
    <property type="entry name" value="FlgM"/>
    <property type="match status" value="1"/>
</dbReference>
<dbReference type="NCBIfam" id="TIGR03824">
    <property type="entry name" value="FlgM_jcvi"/>
    <property type="match status" value="1"/>
</dbReference>
<keyword evidence="12" id="KW-1185">Reference proteome</keyword>
<sequence>MNIDLKNVSSQGGTKTVGDTQTANRVTPQAAEQQGAATTQGTPATSDSVSLTSGGQQLAQLQAGLAQQPVVDKQRVAQLRQSIQNGQYSIDPQRIASKLLGLEGLTKN</sequence>
<accession>A0A1D8K6U4</accession>
<organism evidence="11 12">
    <name type="scientific">Acidihalobacter aeolianus</name>
    <dbReference type="NCBI Taxonomy" id="2792603"/>
    <lineage>
        <taxon>Bacteria</taxon>
        <taxon>Pseudomonadati</taxon>
        <taxon>Pseudomonadota</taxon>
        <taxon>Gammaproteobacteria</taxon>
        <taxon>Chromatiales</taxon>
        <taxon>Ectothiorhodospiraceae</taxon>
        <taxon>Acidihalobacter</taxon>
    </lineage>
</organism>
<gene>
    <name evidence="11" type="ORF">BJI67_05895</name>
</gene>
<evidence type="ECO:0000256" key="2">
    <source>
        <dbReference type="ARBA" id="ARBA00017823"/>
    </source>
</evidence>
<evidence type="ECO:0000256" key="4">
    <source>
        <dbReference type="ARBA" id="ARBA00022795"/>
    </source>
</evidence>
<dbReference type="SUPFAM" id="SSF101498">
    <property type="entry name" value="Anti-sigma factor FlgM"/>
    <property type="match status" value="1"/>
</dbReference>
<keyword evidence="6" id="KW-0804">Transcription</keyword>
<dbReference type="RefSeq" id="WP_070072245.1">
    <property type="nucleotide sequence ID" value="NZ_CP017448.1"/>
</dbReference>
<feature type="domain" description="Anti-sigma-28 factor FlgM C-terminal" evidence="10">
    <location>
        <begin position="47"/>
        <end position="100"/>
    </location>
</feature>
<dbReference type="InterPro" id="IPR031316">
    <property type="entry name" value="FlgM_C"/>
</dbReference>
<evidence type="ECO:0000256" key="7">
    <source>
        <dbReference type="ARBA" id="ARBA00024739"/>
    </source>
</evidence>
<evidence type="ECO:0000313" key="12">
    <source>
        <dbReference type="Proteomes" id="UP000095342"/>
    </source>
</evidence>
<dbReference type="AlphaFoldDB" id="A0A1D8K6U4"/>
<reference evidence="11 12" key="1">
    <citation type="submission" date="2016-09" db="EMBL/GenBank/DDBJ databases">
        <title>Acidihalobacter prosperus V6 (DSM14174).</title>
        <authorList>
            <person name="Khaleque H.N."/>
            <person name="Ramsay J.P."/>
            <person name="Murphy R.J.T."/>
            <person name="Kaksonen A.H."/>
            <person name="Boxall N.J."/>
            <person name="Watkin E.L.J."/>
        </authorList>
    </citation>
    <scope>NUCLEOTIDE SEQUENCE [LARGE SCALE GENOMIC DNA]</scope>
    <source>
        <strain evidence="11 12">V6</strain>
    </source>
</reference>
<keyword evidence="11" id="KW-0282">Flagellum</keyword>
<keyword evidence="4" id="KW-1005">Bacterial flagellum biogenesis</keyword>
<evidence type="ECO:0000256" key="8">
    <source>
        <dbReference type="ARBA" id="ARBA00030117"/>
    </source>
</evidence>
<feature type="region of interest" description="Disordered" evidence="9">
    <location>
        <begin position="1"/>
        <end position="53"/>
    </location>
</feature>
<evidence type="ECO:0000256" key="6">
    <source>
        <dbReference type="ARBA" id="ARBA00023163"/>
    </source>
</evidence>
<protein>
    <recommendedName>
        <fullName evidence="2">Negative regulator of flagellin synthesis</fullName>
    </recommendedName>
    <alternativeName>
        <fullName evidence="8">Anti-sigma-28 factor</fullName>
    </alternativeName>
</protein>
<feature type="compositionally biased region" description="Low complexity" evidence="9">
    <location>
        <begin position="27"/>
        <end position="45"/>
    </location>
</feature>
<comment type="function">
    <text evidence="7">Responsible for the coupling of flagellin expression to flagellar assembly by preventing expression of the flagellin genes when a component of the middle class of proteins is defective. It negatively regulates flagellar genes by inhibiting the activity of FliA by directly binding to FliA.</text>
</comment>
<evidence type="ECO:0000259" key="10">
    <source>
        <dbReference type="Pfam" id="PF04316"/>
    </source>
</evidence>